<protein>
    <submittedName>
        <fullName evidence="1">Uncharacterized protein</fullName>
    </submittedName>
</protein>
<organism evidence="1 2">
    <name type="scientific">Thalassospira mesophila</name>
    <dbReference type="NCBI Taxonomy" id="1293891"/>
    <lineage>
        <taxon>Bacteria</taxon>
        <taxon>Pseudomonadati</taxon>
        <taxon>Pseudomonadota</taxon>
        <taxon>Alphaproteobacteria</taxon>
        <taxon>Rhodospirillales</taxon>
        <taxon>Thalassospiraceae</taxon>
        <taxon>Thalassospira</taxon>
    </lineage>
</organism>
<gene>
    <name evidence="1" type="ORF">TMES_20035</name>
</gene>
<accession>A0A1Y2KWA7</accession>
<dbReference type="Proteomes" id="UP000193391">
    <property type="component" value="Unassembled WGS sequence"/>
</dbReference>
<keyword evidence="2" id="KW-1185">Reference proteome</keyword>
<proteinExistence type="predicted"/>
<dbReference type="AlphaFoldDB" id="A0A1Y2KWA7"/>
<name>A0A1Y2KWA7_9PROT</name>
<reference evidence="1 2" key="1">
    <citation type="submission" date="2014-03" db="EMBL/GenBank/DDBJ databases">
        <title>The draft genome sequence of Thalassospira mesophila JCM 18969.</title>
        <authorList>
            <person name="Lai Q."/>
            <person name="Shao Z."/>
        </authorList>
    </citation>
    <scope>NUCLEOTIDE SEQUENCE [LARGE SCALE GENOMIC DNA]</scope>
    <source>
        <strain evidence="1 2">JCM 18969</strain>
    </source>
</reference>
<comment type="caution">
    <text evidence="1">The sequence shown here is derived from an EMBL/GenBank/DDBJ whole genome shotgun (WGS) entry which is preliminary data.</text>
</comment>
<sequence>MGKGPILQGWVLSTKNGVVDYRSTAFKMSIMRVTNNLCVIDMDARGRLVFGGLVWVKGADFAHLTAFTGTAVDVRCLFALKSCNRLF</sequence>
<dbReference type="STRING" id="1293891.TMES_20035"/>
<evidence type="ECO:0000313" key="2">
    <source>
        <dbReference type="Proteomes" id="UP000193391"/>
    </source>
</evidence>
<dbReference type="EMBL" id="JFKA01000014">
    <property type="protein sequence ID" value="OSQ35880.1"/>
    <property type="molecule type" value="Genomic_DNA"/>
</dbReference>
<evidence type="ECO:0000313" key="1">
    <source>
        <dbReference type="EMBL" id="OSQ35880.1"/>
    </source>
</evidence>